<dbReference type="GO" id="GO:0005886">
    <property type="term" value="C:plasma membrane"/>
    <property type="evidence" value="ECO:0007669"/>
    <property type="project" value="UniProtKB-SubCell"/>
</dbReference>
<proteinExistence type="predicted"/>
<evidence type="ECO:0000259" key="7">
    <source>
        <dbReference type="Pfam" id="PF04024"/>
    </source>
</evidence>
<gene>
    <name evidence="8" type="ORF">Vau01_071160</name>
</gene>
<name>A0A8J3ZDA2_9ACTN</name>
<keyword evidence="2" id="KW-1003">Cell membrane</keyword>
<organism evidence="8 9">
    <name type="scientific">Virgisporangium aurantiacum</name>
    <dbReference type="NCBI Taxonomy" id="175570"/>
    <lineage>
        <taxon>Bacteria</taxon>
        <taxon>Bacillati</taxon>
        <taxon>Actinomycetota</taxon>
        <taxon>Actinomycetes</taxon>
        <taxon>Micromonosporales</taxon>
        <taxon>Micromonosporaceae</taxon>
        <taxon>Virgisporangium</taxon>
    </lineage>
</organism>
<dbReference type="Proteomes" id="UP000612585">
    <property type="component" value="Unassembled WGS sequence"/>
</dbReference>
<dbReference type="InterPro" id="IPR052027">
    <property type="entry name" value="PspC"/>
</dbReference>
<keyword evidence="3 6" id="KW-0812">Transmembrane</keyword>
<dbReference type="PANTHER" id="PTHR33885">
    <property type="entry name" value="PHAGE SHOCK PROTEIN C"/>
    <property type="match status" value="1"/>
</dbReference>
<evidence type="ECO:0000256" key="2">
    <source>
        <dbReference type="ARBA" id="ARBA00022475"/>
    </source>
</evidence>
<sequence length="82" mass="9186">MDTLYETMRRNGLVRPVDDRVLGGVCAGLARRFGLDPWAARLLFVLILMLLPGSQFLIYPILWIAMPTEAPVDAGQPSWQKS</sequence>
<keyword evidence="9" id="KW-1185">Reference proteome</keyword>
<reference evidence="8" key="1">
    <citation type="submission" date="2021-01" db="EMBL/GenBank/DDBJ databases">
        <title>Whole genome shotgun sequence of Virgisporangium aurantiacum NBRC 16421.</title>
        <authorList>
            <person name="Komaki H."/>
            <person name="Tamura T."/>
        </authorList>
    </citation>
    <scope>NUCLEOTIDE SEQUENCE</scope>
    <source>
        <strain evidence="8">NBRC 16421</strain>
    </source>
</reference>
<dbReference type="RefSeq" id="WP_308440500.1">
    <property type="nucleotide sequence ID" value="NZ_BOPG01000047.1"/>
</dbReference>
<comment type="caution">
    <text evidence="8">The sequence shown here is derived from an EMBL/GenBank/DDBJ whole genome shotgun (WGS) entry which is preliminary data.</text>
</comment>
<dbReference type="EMBL" id="BOPG01000047">
    <property type="protein sequence ID" value="GIJ59600.1"/>
    <property type="molecule type" value="Genomic_DNA"/>
</dbReference>
<protein>
    <submittedName>
        <fullName evidence="8">PspC domain-containing protein</fullName>
    </submittedName>
</protein>
<feature type="domain" description="Phage shock protein PspC N-terminal" evidence="7">
    <location>
        <begin position="12"/>
        <end position="69"/>
    </location>
</feature>
<dbReference type="Pfam" id="PF04024">
    <property type="entry name" value="PspC"/>
    <property type="match status" value="1"/>
</dbReference>
<evidence type="ECO:0000256" key="5">
    <source>
        <dbReference type="ARBA" id="ARBA00023136"/>
    </source>
</evidence>
<evidence type="ECO:0000313" key="8">
    <source>
        <dbReference type="EMBL" id="GIJ59600.1"/>
    </source>
</evidence>
<keyword evidence="4 6" id="KW-1133">Transmembrane helix</keyword>
<evidence type="ECO:0000256" key="6">
    <source>
        <dbReference type="SAM" id="Phobius"/>
    </source>
</evidence>
<evidence type="ECO:0000256" key="1">
    <source>
        <dbReference type="ARBA" id="ARBA00004162"/>
    </source>
</evidence>
<evidence type="ECO:0000256" key="4">
    <source>
        <dbReference type="ARBA" id="ARBA00022989"/>
    </source>
</evidence>
<evidence type="ECO:0000313" key="9">
    <source>
        <dbReference type="Proteomes" id="UP000612585"/>
    </source>
</evidence>
<feature type="transmembrane region" description="Helical" evidence="6">
    <location>
        <begin position="42"/>
        <end position="66"/>
    </location>
</feature>
<evidence type="ECO:0000256" key="3">
    <source>
        <dbReference type="ARBA" id="ARBA00022692"/>
    </source>
</evidence>
<accession>A0A8J3ZDA2</accession>
<dbReference type="PANTHER" id="PTHR33885:SF3">
    <property type="entry name" value="PHAGE SHOCK PROTEIN C"/>
    <property type="match status" value="1"/>
</dbReference>
<dbReference type="InterPro" id="IPR007168">
    <property type="entry name" value="Phageshock_PspC_N"/>
</dbReference>
<comment type="subcellular location">
    <subcellularLocation>
        <location evidence="1">Cell membrane</location>
        <topology evidence="1">Single-pass membrane protein</topology>
    </subcellularLocation>
</comment>
<dbReference type="AlphaFoldDB" id="A0A8J3ZDA2"/>
<keyword evidence="5 6" id="KW-0472">Membrane</keyword>